<dbReference type="Pfam" id="PF07332">
    <property type="entry name" value="Phage_holin_3_6"/>
    <property type="match status" value="1"/>
</dbReference>
<feature type="region of interest" description="Disordered" evidence="1">
    <location>
        <begin position="1"/>
        <end position="34"/>
    </location>
</feature>
<feature type="transmembrane region" description="Helical" evidence="2">
    <location>
        <begin position="107"/>
        <end position="126"/>
    </location>
</feature>
<accession>A0A931HBS3</accession>
<evidence type="ECO:0000313" key="3">
    <source>
        <dbReference type="EMBL" id="MBH0113090.1"/>
    </source>
</evidence>
<dbReference type="Proteomes" id="UP000617634">
    <property type="component" value="Unassembled WGS sequence"/>
</dbReference>
<sequence length="147" mass="15139">MQTPAAASTPPLESAGQPGYVPDPEPARQFRPGEDPNLVEDLRGLAEEASALAKAELAFQKSRAAYAGSQAKKILALCVVAAVFAFFAVTAFIVGLVISLAGLIGPWASMAVVTVGLLLLAFVCLLNAKSRLNATKAVVSDGGENGR</sequence>
<gene>
    <name evidence="3" type="ORF">I5E68_09035</name>
</gene>
<keyword evidence="4" id="KW-1185">Reference proteome</keyword>
<evidence type="ECO:0000256" key="1">
    <source>
        <dbReference type="SAM" id="MobiDB-lite"/>
    </source>
</evidence>
<feature type="transmembrane region" description="Helical" evidence="2">
    <location>
        <begin position="74"/>
        <end position="101"/>
    </location>
</feature>
<organism evidence="3 4">
    <name type="scientific">Novosphingobium aureum</name>
    <dbReference type="NCBI Taxonomy" id="2792964"/>
    <lineage>
        <taxon>Bacteria</taxon>
        <taxon>Pseudomonadati</taxon>
        <taxon>Pseudomonadota</taxon>
        <taxon>Alphaproteobacteria</taxon>
        <taxon>Sphingomonadales</taxon>
        <taxon>Sphingomonadaceae</taxon>
        <taxon>Novosphingobium</taxon>
    </lineage>
</organism>
<keyword evidence="2" id="KW-0472">Membrane</keyword>
<evidence type="ECO:0000256" key="2">
    <source>
        <dbReference type="SAM" id="Phobius"/>
    </source>
</evidence>
<dbReference type="EMBL" id="JADZGI010000001">
    <property type="protein sequence ID" value="MBH0113090.1"/>
    <property type="molecule type" value="Genomic_DNA"/>
</dbReference>
<name>A0A931HBS3_9SPHN</name>
<feature type="compositionally biased region" description="Basic and acidic residues" evidence="1">
    <location>
        <begin position="25"/>
        <end position="34"/>
    </location>
</feature>
<keyword evidence="2" id="KW-1133">Transmembrane helix</keyword>
<reference evidence="3" key="1">
    <citation type="submission" date="2020-11" db="EMBL/GenBank/DDBJ databases">
        <title>Novosphingobium aureum sp. nov., a marine bacterium isolated from sediment of a salt flat.</title>
        <authorList>
            <person name="Yoo Y."/>
            <person name="Kim J.-J."/>
        </authorList>
    </citation>
    <scope>NUCLEOTIDE SEQUENCE</scope>
    <source>
        <strain evidence="3">YJ-S2-02</strain>
    </source>
</reference>
<comment type="caution">
    <text evidence="3">The sequence shown here is derived from an EMBL/GenBank/DDBJ whole genome shotgun (WGS) entry which is preliminary data.</text>
</comment>
<evidence type="ECO:0000313" key="4">
    <source>
        <dbReference type="Proteomes" id="UP000617634"/>
    </source>
</evidence>
<dbReference type="InterPro" id="IPR009937">
    <property type="entry name" value="Phage_holin_3_6"/>
</dbReference>
<proteinExistence type="predicted"/>
<keyword evidence="2" id="KW-0812">Transmembrane</keyword>
<dbReference type="AlphaFoldDB" id="A0A931HBS3"/>
<protein>
    <submittedName>
        <fullName evidence="3">Phage holin family protein</fullName>
    </submittedName>
</protein>